<dbReference type="Gene3D" id="1.10.10.1260">
    <property type="entry name" value="Envelope glycoprotein gp160, DUF2291, helical domain"/>
    <property type="match status" value="1"/>
</dbReference>
<sequence>MKRKLIKRLIAVVAIPVVLFASFKIENLQVYQAQTRQTTFDADEFANRFWNEKLAESIENAPDADQLLKLLNENQEAAFRQYGKKLGISKTAYFTLKGFGIIDAVNDEFISVATIGGNTVELETAFIFGNAVRDGSGQVNIDKFVNMTDFNKVSIAVNQLVRKKVTSHLTQAAQKGQAIEFCGMAEQKEDEPFPASLRIIPVKAIISDGKTE</sequence>
<gene>
    <name evidence="1" type="ORF">N2K84_03500</name>
</gene>
<comment type="caution">
    <text evidence="1">The sequence shown here is derived from an EMBL/GenBank/DDBJ whole genome shotgun (WGS) entry which is preliminary data.</text>
</comment>
<reference evidence="1" key="1">
    <citation type="submission" date="2022-10" db="EMBL/GenBank/DDBJ databases">
        <title>Gaoshiqiia sediminis gen. nov., sp. nov., isolated from coastal sediment.</title>
        <authorList>
            <person name="Yu W.X."/>
            <person name="Mu D.S."/>
            <person name="Du J.Z."/>
            <person name="Liang Y.Q."/>
        </authorList>
    </citation>
    <scope>NUCLEOTIDE SEQUENCE</scope>
    <source>
        <strain evidence="1">A06</strain>
    </source>
</reference>
<dbReference type="EMBL" id="JAPAAF010000003">
    <property type="protein sequence ID" value="MCW0481780.1"/>
    <property type="molecule type" value="Genomic_DNA"/>
</dbReference>
<dbReference type="RefSeq" id="WP_282590390.1">
    <property type="nucleotide sequence ID" value="NZ_JAPAAF010000003.1"/>
</dbReference>
<evidence type="ECO:0000313" key="2">
    <source>
        <dbReference type="Proteomes" id="UP001163821"/>
    </source>
</evidence>
<dbReference type="Pfam" id="PF10054">
    <property type="entry name" value="DUF2291"/>
    <property type="match status" value="1"/>
</dbReference>
<keyword evidence="2" id="KW-1185">Reference proteome</keyword>
<dbReference type="InterPro" id="IPR036215">
    <property type="entry name" value="TM0957-like_sf"/>
</dbReference>
<accession>A0AA41Y9M4</accession>
<protein>
    <submittedName>
        <fullName evidence="1">DUF2291 domain-containing protein</fullName>
    </submittedName>
</protein>
<proteinExistence type="predicted"/>
<dbReference type="Proteomes" id="UP001163821">
    <property type="component" value="Unassembled WGS sequence"/>
</dbReference>
<dbReference type="AlphaFoldDB" id="A0AA41Y9M4"/>
<dbReference type="InterPro" id="IPR014582">
    <property type="entry name" value="UCP033535_lipo"/>
</dbReference>
<name>A0AA41Y9M4_9BACT</name>
<dbReference type="SUPFAM" id="SSF141318">
    <property type="entry name" value="TM0957-like"/>
    <property type="match status" value="1"/>
</dbReference>
<dbReference type="Gene3D" id="2.40.50.420">
    <property type="entry name" value="Envelope glycoprotein gp160, DUF2291, alpha/beta domain"/>
    <property type="match status" value="1"/>
</dbReference>
<organism evidence="1 2">
    <name type="scientific">Gaoshiqia sediminis</name>
    <dbReference type="NCBI Taxonomy" id="2986998"/>
    <lineage>
        <taxon>Bacteria</taxon>
        <taxon>Pseudomonadati</taxon>
        <taxon>Bacteroidota</taxon>
        <taxon>Bacteroidia</taxon>
        <taxon>Marinilabiliales</taxon>
        <taxon>Prolixibacteraceae</taxon>
        <taxon>Gaoshiqia</taxon>
    </lineage>
</organism>
<evidence type="ECO:0000313" key="1">
    <source>
        <dbReference type="EMBL" id="MCW0481780.1"/>
    </source>
</evidence>